<feature type="domain" description="Fe/B12 periplasmic-binding" evidence="7">
    <location>
        <begin position="68"/>
        <end position="346"/>
    </location>
</feature>
<evidence type="ECO:0000313" key="8">
    <source>
        <dbReference type="EMBL" id="GAA2012364.1"/>
    </source>
</evidence>
<dbReference type="InterPro" id="IPR002491">
    <property type="entry name" value="ABC_transptr_periplasmic_BD"/>
</dbReference>
<feature type="compositionally biased region" description="Low complexity" evidence="5">
    <location>
        <begin position="26"/>
        <end position="36"/>
    </location>
</feature>
<dbReference type="PANTHER" id="PTHR30532">
    <property type="entry name" value="IRON III DICITRATE-BINDING PERIPLASMIC PROTEIN"/>
    <property type="match status" value="1"/>
</dbReference>
<dbReference type="PROSITE" id="PS51257">
    <property type="entry name" value="PROKAR_LIPOPROTEIN"/>
    <property type="match status" value="1"/>
</dbReference>
<accession>A0ABN2TKF6</accession>
<dbReference type="PANTHER" id="PTHR30532:SF24">
    <property type="entry name" value="FERRIC ENTEROBACTIN-BINDING PERIPLASMIC PROTEIN FEPB"/>
    <property type="match status" value="1"/>
</dbReference>
<evidence type="ECO:0000256" key="4">
    <source>
        <dbReference type="ARBA" id="ARBA00022729"/>
    </source>
</evidence>
<evidence type="ECO:0000256" key="5">
    <source>
        <dbReference type="SAM" id="MobiDB-lite"/>
    </source>
</evidence>
<dbReference type="EMBL" id="BAAANO010000025">
    <property type="protein sequence ID" value="GAA2012364.1"/>
    <property type="molecule type" value="Genomic_DNA"/>
</dbReference>
<reference evidence="8 9" key="1">
    <citation type="journal article" date="2019" name="Int. J. Syst. Evol. Microbiol.">
        <title>The Global Catalogue of Microorganisms (GCM) 10K type strain sequencing project: providing services to taxonomists for standard genome sequencing and annotation.</title>
        <authorList>
            <consortium name="The Broad Institute Genomics Platform"/>
            <consortium name="The Broad Institute Genome Sequencing Center for Infectious Disease"/>
            <person name="Wu L."/>
            <person name="Ma J."/>
        </authorList>
    </citation>
    <scope>NUCLEOTIDE SEQUENCE [LARGE SCALE GENOMIC DNA]</scope>
    <source>
        <strain evidence="8 9">JCM 14546</strain>
    </source>
</reference>
<protein>
    <submittedName>
        <fullName evidence="8">Iron-siderophore ABC transporter substrate-binding protein</fullName>
    </submittedName>
</protein>
<dbReference type="CDD" id="cd01146">
    <property type="entry name" value="FhuD"/>
    <property type="match status" value="1"/>
</dbReference>
<name>A0ABN2TKF6_9MICO</name>
<dbReference type="PROSITE" id="PS50983">
    <property type="entry name" value="FE_B12_PBP"/>
    <property type="match status" value="1"/>
</dbReference>
<comment type="similarity">
    <text evidence="2">Belongs to the bacterial solute-binding protein 8 family.</text>
</comment>
<gene>
    <name evidence="8" type="ORF">GCM10009755_24790</name>
</gene>
<proteinExistence type="inferred from homology"/>
<comment type="subcellular location">
    <subcellularLocation>
        <location evidence="1">Cell envelope</location>
    </subcellularLocation>
</comment>
<dbReference type="RefSeq" id="WP_344310142.1">
    <property type="nucleotide sequence ID" value="NZ_BAAANO010000025.1"/>
</dbReference>
<feature type="chain" id="PRO_5045469274" evidence="6">
    <location>
        <begin position="27"/>
        <end position="350"/>
    </location>
</feature>
<sequence>MRSLRTLALAAASAALLALSACGTSAPGGTDTTAGSDTGGTGASGEVTYPVEIEHALGTTVIEEKPERVATVNWANHEVPLALGVVPVGMAAANYADEDGDGLLPWTKAKLDELGAETPVLFDDTAGIDFEAVANTEPDVILAAYSGMTQEDYDTLSQIAPTVAYPENAWGSTWQETIEFNSAAMGMAPEGQALLEDLTGTIEGLAGEHPELEGKTAMFMTHMNADDLSQVGFYTQLDTRVKFFQDLGLEMPESVVNAADGEFSQTLSAEQADQFSDVDIIVAYGDAALQEQIQADPLLSKIPAIANGAIVWLDGTTAASTAANPTPLAIDDPITADYVEQLGQAAAKAS</sequence>
<keyword evidence="9" id="KW-1185">Reference proteome</keyword>
<evidence type="ECO:0000259" key="7">
    <source>
        <dbReference type="PROSITE" id="PS50983"/>
    </source>
</evidence>
<evidence type="ECO:0000256" key="1">
    <source>
        <dbReference type="ARBA" id="ARBA00004196"/>
    </source>
</evidence>
<dbReference type="Proteomes" id="UP001500755">
    <property type="component" value="Unassembled WGS sequence"/>
</dbReference>
<dbReference type="Pfam" id="PF01497">
    <property type="entry name" value="Peripla_BP_2"/>
    <property type="match status" value="1"/>
</dbReference>
<evidence type="ECO:0000313" key="9">
    <source>
        <dbReference type="Proteomes" id="UP001500755"/>
    </source>
</evidence>
<evidence type="ECO:0000256" key="3">
    <source>
        <dbReference type="ARBA" id="ARBA00022448"/>
    </source>
</evidence>
<dbReference type="InterPro" id="IPR051313">
    <property type="entry name" value="Bact_iron-sidero_bind"/>
</dbReference>
<comment type="caution">
    <text evidence="8">The sequence shown here is derived from an EMBL/GenBank/DDBJ whole genome shotgun (WGS) entry which is preliminary data.</text>
</comment>
<feature type="region of interest" description="Disordered" evidence="5">
    <location>
        <begin position="26"/>
        <end position="46"/>
    </location>
</feature>
<feature type="signal peptide" evidence="6">
    <location>
        <begin position="1"/>
        <end position="26"/>
    </location>
</feature>
<keyword evidence="3" id="KW-0813">Transport</keyword>
<evidence type="ECO:0000256" key="2">
    <source>
        <dbReference type="ARBA" id="ARBA00008814"/>
    </source>
</evidence>
<dbReference type="Gene3D" id="3.40.50.1980">
    <property type="entry name" value="Nitrogenase molybdenum iron protein domain"/>
    <property type="match status" value="2"/>
</dbReference>
<organism evidence="8 9">
    <name type="scientific">Brevibacterium samyangense</name>
    <dbReference type="NCBI Taxonomy" id="366888"/>
    <lineage>
        <taxon>Bacteria</taxon>
        <taxon>Bacillati</taxon>
        <taxon>Actinomycetota</taxon>
        <taxon>Actinomycetes</taxon>
        <taxon>Micrococcales</taxon>
        <taxon>Brevibacteriaceae</taxon>
        <taxon>Brevibacterium</taxon>
    </lineage>
</organism>
<evidence type="ECO:0000256" key="6">
    <source>
        <dbReference type="SAM" id="SignalP"/>
    </source>
</evidence>
<dbReference type="SUPFAM" id="SSF53807">
    <property type="entry name" value="Helical backbone' metal receptor"/>
    <property type="match status" value="1"/>
</dbReference>
<keyword evidence="4 6" id="KW-0732">Signal</keyword>